<protein>
    <submittedName>
        <fullName evidence="1">F-box protein MET30</fullName>
    </submittedName>
</protein>
<dbReference type="AlphaFoldDB" id="A0A0A9WBZ8"/>
<proteinExistence type="predicted"/>
<sequence>KVKKLRRIMEIVKDVEYTAANSTAEDMSIPVSEDTVTITTSSGVGDGVEGTKTAAEETVEAVDETIPSTAAATAVATATIVRPWDLCTQVHIPSTSTHTHP</sequence>
<dbReference type="EMBL" id="GBHO01038295">
    <property type="protein sequence ID" value="JAG05309.1"/>
    <property type="molecule type" value="Transcribed_RNA"/>
</dbReference>
<organism evidence="1">
    <name type="scientific">Lygus hesperus</name>
    <name type="common">Western plant bug</name>
    <dbReference type="NCBI Taxonomy" id="30085"/>
    <lineage>
        <taxon>Eukaryota</taxon>
        <taxon>Metazoa</taxon>
        <taxon>Ecdysozoa</taxon>
        <taxon>Arthropoda</taxon>
        <taxon>Hexapoda</taxon>
        <taxon>Insecta</taxon>
        <taxon>Pterygota</taxon>
        <taxon>Neoptera</taxon>
        <taxon>Paraneoptera</taxon>
        <taxon>Hemiptera</taxon>
        <taxon>Heteroptera</taxon>
        <taxon>Panheteroptera</taxon>
        <taxon>Cimicomorpha</taxon>
        <taxon>Miridae</taxon>
        <taxon>Mirini</taxon>
        <taxon>Lygus</taxon>
    </lineage>
</organism>
<feature type="non-terminal residue" evidence="1">
    <location>
        <position position="1"/>
    </location>
</feature>
<reference evidence="1" key="2">
    <citation type="submission" date="2014-07" db="EMBL/GenBank/DDBJ databases">
        <authorList>
            <person name="Hull J."/>
        </authorList>
    </citation>
    <scope>NUCLEOTIDE SEQUENCE</scope>
</reference>
<evidence type="ECO:0000313" key="1">
    <source>
        <dbReference type="EMBL" id="JAG05309.1"/>
    </source>
</evidence>
<feature type="non-terminal residue" evidence="1">
    <location>
        <position position="101"/>
    </location>
</feature>
<accession>A0A0A9WBZ8</accession>
<name>A0A0A9WBZ8_LYGHE</name>
<reference evidence="1" key="1">
    <citation type="journal article" date="2014" name="PLoS ONE">
        <title>Transcriptome-Based Identification of ABC Transporters in the Western Tarnished Plant Bug Lygus hesperus.</title>
        <authorList>
            <person name="Hull J.J."/>
            <person name="Chaney K."/>
            <person name="Geib S.M."/>
            <person name="Fabrick J.A."/>
            <person name="Brent C.S."/>
            <person name="Walsh D."/>
            <person name="Lavine L.C."/>
        </authorList>
    </citation>
    <scope>NUCLEOTIDE SEQUENCE</scope>
</reference>
<gene>
    <name evidence="1" type="primary">MET30_4</name>
    <name evidence="1" type="ORF">CM83_104442</name>
</gene>